<dbReference type="InterPro" id="IPR017850">
    <property type="entry name" value="Alkaline_phosphatase_core_sf"/>
</dbReference>
<evidence type="ECO:0000256" key="5">
    <source>
        <dbReference type="ARBA" id="ARBA00022801"/>
    </source>
</evidence>
<dbReference type="RefSeq" id="WP_202920907.1">
    <property type="nucleotide sequence ID" value="NZ_CP036273.1"/>
</dbReference>
<evidence type="ECO:0000256" key="2">
    <source>
        <dbReference type="ARBA" id="ARBA00008779"/>
    </source>
</evidence>
<dbReference type="GO" id="GO:0005737">
    <property type="term" value="C:cytoplasm"/>
    <property type="evidence" value="ECO:0007669"/>
    <property type="project" value="TreeGrafter"/>
</dbReference>
<reference evidence="9 10" key="1">
    <citation type="submission" date="2019-02" db="EMBL/GenBank/DDBJ databases">
        <title>Deep-cultivation of Planctomycetes and their phenomic and genomic characterization uncovers novel biology.</title>
        <authorList>
            <person name="Wiegand S."/>
            <person name="Jogler M."/>
            <person name="Boedeker C."/>
            <person name="Pinto D."/>
            <person name="Vollmers J."/>
            <person name="Rivas-Marin E."/>
            <person name="Kohn T."/>
            <person name="Peeters S.H."/>
            <person name="Heuer A."/>
            <person name="Rast P."/>
            <person name="Oberbeckmann S."/>
            <person name="Bunk B."/>
            <person name="Jeske O."/>
            <person name="Meyerdierks A."/>
            <person name="Storesund J.E."/>
            <person name="Kallscheuer N."/>
            <person name="Luecker S."/>
            <person name="Lage O.M."/>
            <person name="Pohl T."/>
            <person name="Merkel B.J."/>
            <person name="Hornburger P."/>
            <person name="Mueller R.-W."/>
            <person name="Bruemmer F."/>
            <person name="Labrenz M."/>
            <person name="Spormann A.M."/>
            <person name="Op den Camp H."/>
            <person name="Overmann J."/>
            <person name="Amann R."/>
            <person name="Jetten M.S.M."/>
            <person name="Mascher T."/>
            <person name="Medema M.H."/>
            <person name="Devos D.P."/>
            <person name="Kaster A.-K."/>
            <person name="Ovreas L."/>
            <person name="Rohde M."/>
            <person name="Galperin M.Y."/>
            <person name="Jogler C."/>
        </authorList>
    </citation>
    <scope>NUCLEOTIDE SEQUENCE [LARGE SCALE GENOMIC DNA]</scope>
    <source>
        <strain evidence="9 10">ETA_A1</strain>
    </source>
</reference>
<dbReference type="GO" id="GO:0046872">
    <property type="term" value="F:metal ion binding"/>
    <property type="evidence" value="ECO:0007669"/>
    <property type="project" value="UniProtKB-KW"/>
</dbReference>
<dbReference type="Proteomes" id="UP000319576">
    <property type="component" value="Chromosome"/>
</dbReference>
<name>A0A517XU98_9BACT</name>
<proteinExistence type="inferred from homology"/>
<dbReference type="Gene3D" id="3.40.720.10">
    <property type="entry name" value="Alkaline Phosphatase, subunit A"/>
    <property type="match status" value="1"/>
</dbReference>
<dbReference type="KEGG" id="uli:ETAA1_30420"/>
<evidence type="ECO:0000256" key="6">
    <source>
        <dbReference type="ARBA" id="ARBA00022837"/>
    </source>
</evidence>
<dbReference type="Pfam" id="PF00884">
    <property type="entry name" value="Sulfatase"/>
    <property type="match status" value="1"/>
</dbReference>
<gene>
    <name evidence="9" type="ORF">ETAA1_30420</name>
</gene>
<evidence type="ECO:0000256" key="3">
    <source>
        <dbReference type="ARBA" id="ARBA00022723"/>
    </source>
</evidence>
<keyword evidence="10" id="KW-1185">Reference proteome</keyword>
<comment type="similarity">
    <text evidence="2">Belongs to the sulfatase family.</text>
</comment>
<dbReference type="AlphaFoldDB" id="A0A517XU98"/>
<keyword evidence="3" id="KW-0479">Metal-binding</keyword>
<evidence type="ECO:0000256" key="7">
    <source>
        <dbReference type="SAM" id="SignalP"/>
    </source>
</evidence>
<accession>A0A517XU98</accession>
<evidence type="ECO:0000313" key="10">
    <source>
        <dbReference type="Proteomes" id="UP000319576"/>
    </source>
</evidence>
<protein>
    <submittedName>
        <fullName evidence="9">Arylsulfatase</fullName>
        <ecNumber evidence="9">3.1.6.1</ecNumber>
    </submittedName>
</protein>
<organism evidence="9 10">
    <name type="scientific">Urbifossiella limnaea</name>
    <dbReference type="NCBI Taxonomy" id="2528023"/>
    <lineage>
        <taxon>Bacteria</taxon>
        <taxon>Pseudomonadati</taxon>
        <taxon>Planctomycetota</taxon>
        <taxon>Planctomycetia</taxon>
        <taxon>Gemmatales</taxon>
        <taxon>Gemmataceae</taxon>
        <taxon>Urbifossiella</taxon>
    </lineage>
</organism>
<evidence type="ECO:0000256" key="1">
    <source>
        <dbReference type="ARBA" id="ARBA00001913"/>
    </source>
</evidence>
<dbReference type="InterPro" id="IPR000917">
    <property type="entry name" value="Sulfatase_N"/>
</dbReference>
<dbReference type="InterPro" id="IPR035874">
    <property type="entry name" value="IDS"/>
</dbReference>
<dbReference type="GO" id="GO:0004423">
    <property type="term" value="F:iduronate-2-sulfatase activity"/>
    <property type="evidence" value="ECO:0007669"/>
    <property type="project" value="InterPro"/>
</dbReference>
<dbReference type="PANTHER" id="PTHR45953">
    <property type="entry name" value="IDURONATE 2-SULFATASE"/>
    <property type="match status" value="1"/>
</dbReference>
<evidence type="ECO:0000259" key="8">
    <source>
        <dbReference type="Pfam" id="PF00884"/>
    </source>
</evidence>
<dbReference type="GO" id="GO:0004065">
    <property type="term" value="F:arylsulfatase activity"/>
    <property type="evidence" value="ECO:0007669"/>
    <property type="project" value="UniProtKB-EC"/>
</dbReference>
<keyword evidence="6" id="KW-0106">Calcium</keyword>
<feature type="domain" description="Sulfatase N-terminal" evidence="8">
    <location>
        <begin position="24"/>
        <end position="372"/>
    </location>
</feature>
<evidence type="ECO:0000313" key="9">
    <source>
        <dbReference type="EMBL" id="QDU21077.1"/>
    </source>
</evidence>
<keyword evidence="4 7" id="KW-0732">Signal</keyword>
<comment type="cofactor">
    <cofactor evidence="1">
        <name>Ca(2+)</name>
        <dbReference type="ChEBI" id="CHEBI:29108"/>
    </cofactor>
</comment>
<evidence type="ECO:0000256" key="4">
    <source>
        <dbReference type="ARBA" id="ARBA00022729"/>
    </source>
</evidence>
<feature type="chain" id="PRO_5021973229" evidence="7">
    <location>
        <begin position="20"/>
        <end position="486"/>
    </location>
</feature>
<dbReference type="InterPro" id="IPR024607">
    <property type="entry name" value="Sulfatase_CS"/>
</dbReference>
<keyword evidence="5 9" id="KW-0378">Hydrolase</keyword>
<dbReference type="EMBL" id="CP036273">
    <property type="protein sequence ID" value="QDU21077.1"/>
    <property type="molecule type" value="Genomic_DNA"/>
</dbReference>
<dbReference type="PANTHER" id="PTHR45953:SF1">
    <property type="entry name" value="IDURONATE 2-SULFATASE"/>
    <property type="match status" value="1"/>
</dbReference>
<dbReference type="PROSITE" id="PS00523">
    <property type="entry name" value="SULFATASE_1"/>
    <property type="match status" value="1"/>
</dbReference>
<dbReference type="CDD" id="cd16030">
    <property type="entry name" value="iduronate-2-sulfatase"/>
    <property type="match status" value="1"/>
</dbReference>
<dbReference type="SUPFAM" id="SSF53649">
    <property type="entry name" value="Alkaline phosphatase-like"/>
    <property type="match status" value="1"/>
</dbReference>
<feature type="signal peptide" evidence="7">
    <location>
        <begin position="1"/>
        <end position="19"/>
    </location>
</feature>
<sequence precursor="true">MHRLMLVLVGLAAAGPVAAQLVRPNVLFVAVDDLRPALACAGDPHAKTPAIDQLASRGTVFTRAYCQQAVCSPSRSSLLTGRRPDTTKVYDLVTHFRTALPDVVTLPQHFLQNGYYVHGVGKIYHPGYNDERSWSVPWEATKGKGFGPDGQRVLADAKAKAKAENADVTKVRGLPVEAPEVPDGDLNDGWTANRAIEILKQRKGKAEPFFLAVGFAKPHLPFVAPKRYWDLYDAARLPVSTSAEPPAGAPKFAPQFGGELRAYVGVPKSGPVPETTARRLVHGYYAAVSYMDAQLGRVLDAVRESGFADNTVVVLWGDHGWHLGDHGMWCKHTNYELATRAALVVSAPGQRAPGRPCDRLVEFVDIYPTLTDVCRLPAPAGVEGSSFAPLLDDPAKPWKAAAFSQYPRPGGPGVGPLMGYAVRTDTHRYVEWRKRDGGEVVARELYDHRTDAAEDRNVAADPAHRDAVAGLARRLADGWRANAPPK</sequence>
<dbReference type="EC" id="3.1.6.1" evidence="9"/>